<evidence type="ECO:0000256" key="6">
    <source>
        <dbReference type="ARBA" id="ARBA00022679"/>
    </source>
</evidence>
<evidence type="ECO:0000256" key="5">
    <source>
        <dbReference type="ARBA" id="ARBA00022642"/>
    </source>
</evidence>
<dbReference type="Proteomes" id="UP000053688">
    <property type="component" value="Unassembled WGS sequence"/>
</dbReference>
<dbReference type="InterPro" id="IPR005248">
    <property type="entry name" value="NadD/NMNAT"/>
</dbReference>
<sequence length="176" mass="20075">MRKIAAFGSAFNPPSLGHKSIITSLNHFDKILLIPSIYHPFGKKMINYQVRCQLVDAFITDINLLNVERSKIEEKLLKIKKPVKTYTLLLELSNEFPESDITFVLGPDNLLNFPNFYKSEEILKYWNILICPERISIRSSDIRQKLANGLNIDDLTTPSVLSLLKETSAYSGRVGF</sequence>
<feature type="domain" description="Cytidyltransferase-like" evidence="15">
    <location>
        <begin position="7"/>
        <end position="144"/>
    </location>
</feature>
<gene>
    <name evidence="16" type="ORF">O1U_0280</name>
</gene>
<dbReference type="STRING" id="28176.CF66_2131"/>
<dbReference type="PANTHER" id="PTHR39321:SF3">
    <property type="entry name" value="PHOSPHOPANTETHEINE ADENYLYLTRANSFERASE"/>
    <property type="match status" value="1"/>
</dbReference>
<evidence type="ECO:0000256" key="9">
    <source>
        <dbReference type="ARBA" id="ARBA00022840"/>
    </source>
</evidence>
<evidence type="ECO:0000256" key="8">
    <source>
        <dbReference type="ARBA" id="ARBA00022741"/>
    </source>
</evidence>
<name>S3EI22_9GAMM</name>
<evidence type="ECO:0000256" key="7">
    <source>
        <dbReference type="ARBA" id="ARBA00022695"/>
    </source>
</evidence>
<dbReference type="EC" id="2.7.7.18" evidence="4"/>
<protein>
    <recommendedName>
        <fullName evidence="4">nicotinate-nucleotide adenylyltransferase</fullName>
        <ecNumber evidence="4">2.7.7.18</ecNumber>
    </recommendedName>
    <alternativeName>
        <fullName evidence="13">Deamido-NAD(+) diphosphorylase</fullName>
    </alternativeName>
    <alternativeName>
        <fullName evidence="12">Deamido-NAD(+) pyrophosphorylase</fullName>
    </alternativeName>
    <alternativeName>
        <fullName evidence="11">Nicotinate mononucleotide adenylyltransferase</fullName>
    </alternativeName>
</protein>
<keyword evidence="9" id="KW-0067">ATP-binding</keyword>
<dbReference type="NCBIfam" id="NF006479">
    <property type="entry name" value="PRK08887.1"/>
    <property type="match status" value="1"/>
</dbReference>
<evidence type="ECO:0000313" key="17">
    <source>
        <dbReference type="Proteomes" id="UP000053688"/>
    </source>
</evidence>
<organism evidence="16 17">
    <name type="scientific">Candidatus Photodesmus katoptron Akat1</name>
    <dbReference type="NCBI Taxonomy" id="1236703"/>
    <lineage>
        <taxon>Bacteria</taxon>
        <taxon>Pseudomonadati</taxon>
        <taxon>Pseudomonadota</taxon>
        <taxon>Gammaproteobacteria</taxon>
        <taxon>Vibrionales</taxon>
        <taxon>Vibrionaceae</taxon>
        <taxon>Candidatus Photodesmus</taxon>
    </lineage>
</organism>
<dbReference type="GO" id="GO:0005524">
    <property type="term" value="F:ATP binding"/>
    <property type="evidence" value="ECO:0007669"/>
    <property type="project" value="UniProtKB-KW"/>
</dbReference>
<dbReference type="EMBL" id="AMSD01000001">
    <property type="protein sequence ID" value="EPE37818.1"/>
    <property type="molecule type" value="Genomic_DNA"/>
</dbReference>
<accession>S3EI22</accession>
<dbReference type="AlphaFoldDB" id="S3EI22"/>
<evidence type="ECO:0000256" key="14">
    <source>
        <dbReference type="ARBA" id="ARBA00048721"/>
    </source>
</evidence>
<keyword evidence="10" id="KW-0520">NAD</keyword>
<evidence type="ECO:0000256" key="13">
    <source>
        <dbReference type="ARBA" id="ARBA00033353"/>
    </source>
</evidence>
<evidence type="ECO:0000256" key="11">
    <source>
        <dbReference type="ARBA" id="ARBA00031253"/>
    </source>
</evidence>
<keyword evidence="5" id="KW-0662">Pyridine nucleotide biosynthesis</keyword>
<evidence type="ECO:0000256" key="2">
    <source>
        <dbReference type="ARBA" id="ARBA00005019"/>
    </source>
</evidence>
<comment type="pathway">
    <text evidence="2">Cofactor biosynthesis; NAD(+) biosynthesis; deamido-NAD(+) from nicotinate D-ribonucleotide: step 1/1.</text>
</comment>
<comment type="catalytic activity">
    <reaction evidence="14">
        <text>nicotinate beta-D-ribonucleotide + ATP + H(+) = deamido-NAD(+) + diphosphate</text>
        <dbReference type="Rhea" id="RHEA:22860"/>
        <dbReference type="ChEBI" id="CHEBI:15378"/>
        <dbReference type="ChEBI" id="CHEBI:30616"/>
        <dbReference type="ChEBI" id="CHEBI:33019"/>
        <dbReference type="ChEBI" id="CHEBI:57502"/>
        <dbReference type="ChEBI" id="CHEBI:58437"/>
        <dbReference type="EC" id="2.7.7.18"/>
    </reaction>
</comment>
<dbReference type="InterPro" id="IPR014729">
    <property type="entry name" value="Rossmann-like_a/b/a_fold"/>
</dbReference>
<evidence type="ECO:0000256" key="12">
    <source>
        <dbReference type="ARBA" id="ARBA00033140"/>
    </source>
</evidence>
<evidence type="ECO:0000313" key="16">
    <source>
        <dbReference type="EMBL" id="EPE37818.1"/>
    </source>
</evidence>
<reference evidence="16 17" key="1">
    <citation type="journal article" date="2014" name="Environ. Microbiol.">
        <title>Genomic signatures of obligate host dependence in the luminous bacterial symbiont of a vertebrate.</title>
        <authorList>
            <person name="Hendry T.A."/>
            <person name="de Wet J.R."/>
            <person name="Dunlap P.V."/>
        </authorList>
    </citation>
    <scope>NUCLEOTIDE SEQUENCE [LARGE SCALE GENOMIC DNA]</scope>
    <source>
        <strain evidence="16 17">Akat1</strain>
    </source>
</reference>
<comment type="caution">
    <text evidence="16">The sequence shown here is derived from an EMBL/GenBank/DDBJ whole genome shotgun (WGS) entry which is preliminary data.</text>
</comment>
<evidence type="ECO:0000259" key="15">
    <source>
        <dbReference type="Pfam" id="PF01467"/>
    </source>
</evidence>
<keyword evidence="7" id="KW-0548">Nucleotidyltransferase</keyword>
<dbReference type="Gene3D" id="3.40.50.620">
    <property type="entry name" value="HUPs"/>
    <property type="match status" value="1"/>
</dbReference>
<dbReference type="GO" id="GO:0004515">
    <property type="term" value="F:nicotinate-nucleotide adenylyltransferase activity"/>
    <property type="evidence" value="ECO:0007669"/>
    <property type="project" value="UniProtKB-EC"/>
</dbReference>
<dbReference type="PATRIC" id="fig|1236703.3.peg.272"/>
<dbReference type="Pfam" id="PF01467">
    <property type="entry name" value="CTP_transf_like"/>
    <property type="match status" value="1"/>
</dbReference>
<proteinExistence type="inferred from homology"/>
<keyword evidence="6 16" id="KW-0808">Transferase</keyword>
<dbReference type="CDD" id="cd02165">
    <property type="entry name" value="NMNAT"/>
    <property type="match status" value="1"/>
</dbReference>
<evidence type="ECO:0000256" key="4">
    <source>
        <dbReference type="ARBA" id="ARBA00012389"/>
    </source>
</evidence>
<evidence type="ECO:0000256" key="10">
    <source>
        <dbReference type="ARBA" id="ARBA00023027"/>
    </source>
</evidence>
<keyword evidence="17" id="KW-1185">Reference proteome</keyword>
<evidence type="ECO:0000256" key="3">
    <source>
        <dbReference type="ARBA" id="ARBA00009014"/>
    </source>
</evidence>
<dbReference type="RefSeq" id="WP_016503616.1">
    <property type="nucleotide sequence ID" value="NZ_AMSD01000001.1"/>
</dbReference>
<keyword evidence="8" id="KW-0547">Nucleotide-binding</keyword>
<dbReference type="eggNOG" id="COG1057">
    <property type="taxonomic scope" value="Bacteria"/>
</dbReference>
<dbReference type="GO" id="GO:0009435">
    <property type="term" value="P:NAD+ biosynthetic process"/>
    <property type="evidence" value="ECO:0007669"/>
    <property type="project" value="UniProtKB-UniPathway"/>
</dbReference>
<comment type="function">
    <text evidence="1">Catalyzes the reversible adenylation of nicotinate mononucleotide (NaMN) to nicotinic acid adenine dinucleotide (NaAD).</text>
</comment>
<comment type="similarity">
    <text evidence="3">Belongs to the NadD family.</text>
</comment>
<dbReference type="SUPFAM" id="SSF52374">
    <property type="entry name" value="Nucleotidylyl transferase"/>
    <property type="match status" value="1"/>
</dbReference>
<dbReference type="UniPathway" id="UPA00253">
    <property type="reaction ID" value="UER00332"/>
</dbReference>
<dbReference type="PANTHER" id="PTHR39321">
    <property type="entry name" value="NICOTINATE-NUCLEOTIDE ADENYLYLTRANSFERASE-RELATED"/>
    <property type="match status" value="1"/>
</dbReference>
<evidence type="ECO:0000256" key="1">
    <source>
        <dbReference type="ARBA" id="ARBA00002324"/>
    </source>
</evidence>
<dbReference type="InterPro" id="IPR004821">
    <property type="entry name" value="Cyt_trans-like"/>
</dbReference>